<dbReference type="Gene3D" id="3.50.90.10">
    <property type="entry name" value="YerB-like"/>
    <property type="match status" value="1"/>
</dbReference>
<dbReference type="InterPro" id="IPR021416">
    <property type="entry name" value="DUF3048_N"/>
</dbReference>
<sequence>MATVGTGRGARTRRGTAGALPSALTAALLTVLLAAGCTGPGGSADDGRGSTAPSVREPRPSGADGPSVLAVKIGNTPAARPHTGVDAADVVYVEQVEGGLSRLMAVYATRLPESVGPVRSARESDLELLRQFHRPVLAFSGAQSRLLPLIDRAPLEGVTPASSSGAYLRGTDRSPPHDLYLRPGRLMDDPPGRAALTTGFRFGPPPAGGEPEDALTVRYPAARFTFTWSDADGRWPVSMDGVPATTTEGGRLAPATVVVQYVTVRPSDYRDFLGNTTPYTETVGSGRATVLRDGRAYEANWSRPGAGDGTSFTTGDGERMHFARGQVWVVYANAA</sequence>
<gene>
    <name evidence="4" type="ORF">GCM10019016_119220</name>
</gene>
<keyword evidence="5" id="KW-1185">Reference proteome</keyword>
<organism evidence="4 5">
    <name type="scientific">Streptomyces prasinosporus</name>
    <dbReference type="NCBI Taxonomy" id="68256"/>
    <lineage>
        <taxon>Bacteria</taxon>
        <taxon>Bacillati</taxon>
        <taxon>Actinomycetota</taxon>
        <taxon>Actinomycetes</taxon>
        <taxon>Kitasatosporales</taxon>
        <taxon>Streptomycetaceae</taxon>
        <taxon>Streptomyces</taxon>
        <taxon>Streptomyces albogriseolus group</taxon>
    </lineage>
</organism>
<evidence type="ECO:0000313" key="5">
    <source>
        <dbReference type="Proteomes" id="UP001501455"/>
    </source>
</evidence>
<evidence type="ECO:0000259" key="3">
    <source>
        <dbReference type="Pfam" id="PF17479"/>
    </source>
</evidence>
<feature type="domain" description="DUF3048" evidence="2">
    <location>
        <begin position="68"/>
        <end position="187"/>
    </location>
</feature>
<dbReference type="InterPro" id="IPR023158">
    <property type="entry name" value="YerB-like_sf"/>
</dbReference>
<feature type="domain" description="DUF3048" evidence="3">
    <location>
        <begin position="216"/>
        <end position="329"/>
    </location>
</feature>
<comment type="caution">
    <text evidence="4">The sequence shown here is derived from an EMBL/GenBank/DDBJ whole genome shotgun (WGS) entry which is preliminary data.</text>
</comment>
<name>A0ABP6UBJ1_9ACTN</name>
<evidence type="ECO:0000259" key="2">
    <source>
        <dbReference type="Pfam" id="PF11258"/>
    </source>
</evidence>
<dbReference type="Pfam" id="PF17479">
    <property type="entry name" value="DUF3048_C"/>
    <property type="match status" value="1"/>
</dbReference>
<accession>A0ABP6UBJ1</accession>
<dbReference type="RefSeq" id="WP_345585240.1">
    <property type="nucleotide sequence ID" value="NZ_BAAAXF010000082.1"/>
</dbReference>
<protein>
    <submittedName>
        <fullName evidence="4">DUF3048 domain-containing protein</fullName>
    </submittedName>
</protein>
<reference evidence="5" key="1">
    <citation type="journal article" date="2019" name="Int. J. Syst. Evol. Microbiol.">
        <title>The Global Catalogue of Microorganisms (GCM) 10K type strain sequencing project: providing services to taxonomists for standard genome sequencing and annotation.</title>
        <authorList>
            <consortium name="The Broad Institute Genomics Platform"/>
            <consortium name="The Broad Institute Genome Sequencing Center for Infectious Disease"/>
            <person name="Wu L."/>
            <person name="Ma J."/>
        </authorList>
    </citation>
    <scope>NUCLEOTIDE SEQUENCE [LARGE SCALE GENOMIC DNA]</scope>
    <source>
        <strain evidence="5">JCM 4816</strain>
    </source>
</reference>
<dbReference type="EMBL" id="BAAAXF010000082">
    <property type="protein sequence ID" value="GAA3504809.1"/>
    <property type="molecule type" value="Genomic_DNA"/>
</dbReference>
<dbReference type="SUPFAM" id="SSF159774">
    <property type="entry name" value="YerB-like"/>
    <property type="match status" value="1"/>
</dbReference>
<evidence type="ECO:0000313" key="4">
    <source>
        <dbReference type="EMBL" id="GAA3504809.1"/>
    </source>
</evidence>
<proteinExistence type="predicted"/>
<dbReference type="Pfam" id="PF11258">
    <property type="entry name" value="DUF3048"/>
    <property type="match status" value="1"/>
</dbReference>
<evidence type="ECO:0000256" key="1">
    <source>
        <dbReference type="SAM" id="MobiDB-lite"/>
    </source>
</evidence>
<feature type="region of interest" description="Disordered" evidence="1">
    <location>
        <begin position="40"/>
        <end position="66"/>
    </location>
</feature>
<dbReference type="InterPro" id="IPR035328">
    <property type="entry name" value="DUF3048_C"/>
</dbReference>
<dbReference type="Proteomes" id="UP001501455">
    <property type="component" value="Unassembled WGS sequence"/>
</dbReference>